<dbReference type="AlphaFoldDB" id="A0ABC8TIV7"/>
<dbReference type="EMBL" id="CAUOFW020005258">
    <property type="protein sequence ID" value="CAK9169194.1"/>
    <property type="molecule type" value="Genomic_DNA"/>
</dbReference>
<organism evidence="3 4">
    <name type="scientific">Ilex paraguariensis</name>
    <name type="common">yerba mate</name>
    <dbReference type="NCBI Taxonomy" id="185542"/>
    <lineage>
        <taxon>Eukaryota</taxon>
        <taxon>Viridiplantae</taxon>
        <taxon>Streptophyta</taxon>
        <taxon>Embryophyta</taxon>
        <taxon>Tracheophyta</taxon>
        <taxon>Spermatophyta</taxon>
        <taxon>Magnoliopsida</taxon>
        <taxon>eudicotyledons</taxon>
        <taxon>Gunneridae</taxon>
        <taxon>Pentapetalae</taxon>
        <taxon>asterids</taxon>
        <taxon>campanulids</taxon>
        <taxon>Aquifoliales</taxon>
        <taxon>Aquifoliaceae</taxon>
        <taxon>Ilex</taxon>
    </lineage>
</organism>
<dbReference type="PANTHER" id="PTHR21405">
    <property type="entry name" value="CDNA SEQUENCE BC021608"/>
    <property type="match status" value="1"/>
</dbReference>
<reference evidence="3 4" key="1">
    <citation type="submission" date="2024-02" db="EMBL/GenBank/DDBJ databases">
        <authorList>
            <person name="Vignale AGUSTIN F."/>
            <person name="Sosa J E."/>
            <person name="Modenutti C."/>
        </authorList>
    </citation>
    <scope>NUCLEOTIDE SEQUENCE [LARGE SCALE GENOMIC DNA]</scope>
</reference>
<evidence type="ECO:0000313" key="3">
    <source>
        <dbReference type="EMBL" id="CAK9169194.1"/>
    </source>
</evidence>
<feature type="repeat" description="TPR" evidence="2">
    <location>
        <begin position="170"/>
        <end position="203"/>
    </location>
</feature>
<dbReference type="PANTHER" id="PTHR21405:SF0">
    <property type="entry name" value="TETRATRICOPEPTIDE REPEAT PROTEIN 36"/>
    <property type="match status" value="1"/>
</dbReference>
<dbReference type="Pfam" id="PF13181">
    <property type="entry name" value="TPR_8"/>
    <property type="match status" value="1"/>
</dbReference>
<dbReference type="PROSITE" id="PS50005">
    <property type="entry name" value="TPR"/>
    <property type="match status" value="1"/>
</dbReference>
<gene>
    <name evidence="3" type="ORF">ILEXP_LOCUS38638</name>
</gene>
<evidence type="ECO:0000256" key="1">
    <source>
        <dbReference type="ARBA" id="ARBA00006995"/>
    </source>
</evidence>
<proteinExistence type="inferred from homology"/>
<dbReference type="Gene3D" id="1.25.40.10">
    <property type="entry name" value="Tetratricopeptide repeat domain"/>
    <property type="match status" value="2"/>
</dbReference>
<evidence type="ECO:0000313" key="4">
    <source>
        <dbReference type="Proteomes" id="UP001642360"/>
    </source>
</evidence>
<comment type="similarity">
    <text evidence="1">Belongs to the TTC36 family.</text>
</comment>
<dbReference type="SUPFAM" id="SSF48452">
    <property type="entry name" value="TPR-like"/>
    <property type="match status" value="1"/>
</dbReference>
<evidence type="ECO:0000256" key="2">
    <source>
        <dbReference type="PROSITE-ProRule" id="PRU00339"/>
    </source>
</evidence>
<protein>
    <submittedName>
        <fullName evidence="3">Uncharacterized protein</fullName>
    </submittedName>
</protein>
<dbReference type="InterPro" id="IPR011990">
    <property type="entry name" value="TPR-like_helical_dom_sf"/>
</dbReference>
<accession>A0ABC8TIV7</accession>
<dbReference type="Proteomes" id="UP001642360">
    <property type="component" value="Unassembled WGS sequence"/>
</dbReference>
<comment type="caution">
    <text evidence="3">The sequence shown here is derived from an EMBL/GenBank/DDBJ whole genome shotgun (WGS) entry which is preliminary data.</text>
</comment>
<keyword evidence="4" id="KW-1185">Reference proteome</keyword>
<dbReference type="SMART" id="SM00028">
    <property type="entry name" value="TPR"/>
    <property type="match status" value="1"/>
</dbReference>
<dbReference type="InterPro" id="IPR019734">
    <property type="entry name" value="TPR_rpt"/>
</dbReference>
<name>A0ABC8TIV7_9AQUA</name>
<keyword evidence="2" id="KW-0802">TPR repeat</keyword>
<sequence length="215" mass="23519">MGTDMVLQLGLLIFSLGIFFALQNFSKQALTKLRTKNRSTAECHRHFVQAAQLLAKSRSSRNKTTSLNLAKSAVVEADKALSIEPKNPAAHILKALAQDLMGHKSSAIRSLDIALSPPALKSLPERERADALIKRAELQIAVNRKRRVDSAVADLVEAVRLYGDNTNRNSKAFCLLGQCYETKGLREEAKNAFAEALRIEPGSVVARDGLNRLGS</sequence>
<dbReference type="InterPro" id="IPR038906">
    <property type="entry name" value="TTC36"/>
</dbReference>